<dbReference type="FunFam" id="3.30.70.2740:FF:000001">
    <property type="entry name" value="D-lactate dehydrogenase mitochondrial"/>
    <property type="match status" value="1"/>
</dbReference>
<keyword evidence="3" id="KW-0285">Flavoprotein</keyword>
<dbReference type="GO" id="GO:0008720">
    <property type="term" value="F:D-lactate dehydrogenase (NAD+) activity"/>
    <property type="evidence" value="ECO:0007669"/>
    <property type="project" value="TreeGrafter"/>
</dbReference>
<dbReference type="FunFam" id="3.30.465.10:FF:000016">
    <property type="entry name" value="probable D-lactate dehydrogenase, mitochondrial"/>
    <property type="match status" value="1"/>
</dbReference>
<dbReference type="InterPro" id="IPR036318">
    <property type="entry name" value="FAD-bd_PCMH-like_sf"/>
</dbReference>
<dbReference type="Proteomes" id="UP000799771">
    <property type="component" value="Unassembled WGS sequence"/>
</dbReference>
<name>A0A6A6AEU1_9PLEO</name>
<dbReference type="PROSITE" id="PS51387">
    <property type="entry name" value="FAD_PCMH"/>
    <property type="match status" value="1"/>
</dbReference>
<dbReference type="SUPFAM" id="SSF55103">
    <property type="entry name" value="FAD-linked oxidases, C-terminal domain"/>
    <property type="match status" value="1"/>
</dbReference>
<dbReference type="InterPro" id="IPR016169">
    <property type="entry name" value="FAD-bd_PCMH_sub2"/>
</dbReference>
<dbReference type="GO" id="GO:0071949">
    <property type="term" value="F:FAD binding"/>
    <property type="evidence" value="ECO:0007669"/>
    <property type="project" value="InterPro"/>
</dbReference>
<dbReference type="Gene3D" id="3.30.70.2740">
    <property type="match status" value="1"/>
</dbReference>
<reference evidence="8" key="1">
    <citation type="journal article" date="2020" name="Stud. Mycol.">
        <title>101 Dothideomycetes genomes: a test case for predicting lifestyles and emergence of pathogens.</title>
        <authorList>
            <person name="Haridas S."/>
            <person name="Albert R."/>
            <person name="Binder M."/>
            <person name="Bloem J."/>
            <person name="Labutti K."/>
            <person name="Salamov A."/>
            <person name="Andreopoulos B."/>
            <person name="Baker S."/>
            <person name="Barry K."/>
            <person name="Bills G."/>
            <person name="Bluhm B."/>
            <person name="Cannon C."/>
            <person name="Castanera R."/>
            <person name="Culley D."/>
            <person name="Daum C."/>
            <person name="Ezra D."/>
            <person name="Gonzalez J."/>
            <person name="Henrissat B."/>
            <person name="Kuo A."/>
            <person name="Liang C."/>
            <person name="Lipzen A."/>
            <person name="Lutzoni F."/>
            <person name="Magnuson J."/>
            <person name="Mondo S."/>
            <person name="Nolan M."/>
            <person name="Ohm R."/>
            <person name="Pangilinan J."/>
            <person name="Park H.-J."/>
            <person name="Ramirez L."/>
            <person name="Alfaro M."/>
            <person name="Sun H."/>
            <person name="Tritt A."/>
            <person name="Yoshinaga Y."/>
            <person name="Zwiers L.-H."/>
            <person name="Turgeon B."/>
            <person name="Goodwin S."/>
            <person name="Spatafora J."/>
            <person name="Crous P."/>
            <person name="Grigoriev I."/>
        </authorList>
    </citation>
    <scope>NUCLEOTIDE SEQUENCE</scope>
    <source>
        <strain evidence="8">CBS 119687</strain>
    </source>
</reference>
<evidence type="ECO:0000256" key="4">
    <source>
        <dbReference type="ARBA" id="ARBA00022827"/>
    </source>
</evidence>
<dbReference type="InterPro" id="IPR016166">
    <property type="entry name" value="FAD-bd_PCMH"/>
</dbReference>
<dbReference type="SUPFAM" id="SSF56176">
    <property type="entry name" value="FAD-binding/transporter-associated domain-like"/>
    <property type="match status" value="1"/>
</dbReference>
<accession>A0A6A6AEU1</accession>
<feature type="compositionally biased region" description="Polar residues" evidence="6">
    <location>
        <begin position="29"/>
        <end position="47"/>
    </location>
</feature>
<dbReference type="Pfam" id="PF01565">
    <property type="entry name" value="FAD_binding_4"/>
    <property type="match status" value="1"/>
</dbReference>
<dbReference type="Gene3D" id="3.30.465.10">
    <property type="match status" value="1"/>
</dbReference>
<dbReference type="GO" id="GO:0004458">
    <property type="term" value="F:D-lactate dehydrogenase (cytochrome) activity"/>
    <property type="evidence" value="ECO:0007669"/>
    <property type="project" value="TreeGrafter"/>
</dbReference>
<gene>
    <name evidence="8" type="ORF">P153DRAFT_338325</name>
</gene>
<feature type="region of interest" description="Disordered" evidence="6">
    <location>
        <begin position="29"/>
        <end position="51"/>
    </location>
</feature>
<dbReference type="PANTHER" id="PTHR11748">
    <property type="entry name" value="D-LACTATE DEHYDROGENASE"/>
    <property type="match status" value="1"/>
</dbReference>
<proteinExistence type="inferred from homology"/>
<comment type="cofactor">
    <cofactor evidence="1">
        <name>FAD</name>
        <dbReference type="ChEBI" id="CHEBI:57692"/>
    </cofactor>
</comment>
<dbReference type="PANTHER" id="PTHR11748:SF116">
    <property type="entry name" value="D-LACTATE DEHYDROGENASE (CYTOCHROME) (AFU_ORTHOLOGUE AFUA_7G02560)"/>
    <property type="match status" value="1"/>
</dbReference>
<organism evidence="8 9">
    <name type="scientific">Dothidotthia symphoricarpi CBS 119687</name>
    <dbReference type="NCBI Taxonomy" id="1392245"/>
    <lineage>
        <taxon>Eukaryota</taxon>
        <taxon>Fungi</taxon>
        <taxon>Dikarya</taxon>
        <taxon>Ascomycota</taxon>
        <taxon>Pezizomycotina</taxon>
        <taxon>Dothideomycetes</taxon>
        <taxon>Pleosporomycetidae</taxon>
        <taxon>Pleosporales</taxon>
        <taxon>Dothidotthiaceae</taxon>
        <taxon>Dothidotthia</taxon>
    </lineage>
</organism>
<dbReference type="InterPro" id="IPR004113">
    <property type="entry name" value="FAD-bd_oxidored_4_C"/>
</dbReference>
<dbReference type="GeneID" id="54406214"/>
<sequence length="491" mass="53109">MPQPPSSYTYNHTQTNITSLISHLETHNIPYSTDPETLTSKANTPHSPAQPHETPLAVFFPTSTQHVSTILKACHERLVAVTTFSSGTSFGGALTATRGGICVSFEKMNKIVRLNEDDMDVVVQPGLGWVELNEVLREKGLFFPVDPAPGASVGGMIAMSCSGTNAYRYGTMKEWVISLTAVLANGSIIKTHNRPRKSSAGYDLTHLLIGSEGTLALVTQAVLKLAILPQNLHVGLATFTSFQHGVNVVVALQKAGHQLEALELADGPQMHCVNYSRLAGQVFSETPTLFLKFAGPSTALLTDQIRAVEQLCKAQNALSYEVTADTHRIDVLWGARKCIGRALLTMKKHPSDLFMHSDCAVPISNLAALVEGTHELIAAAPSRNRKEWFCANVGHVGDGNVHSSIICPVADRLAVERVLRQIASLALRLEGTVTGEHGVGLKLRDALLEEVGGQGVEAMRRVKRALDERGILNPDKVFRLEDDGGEERAKL</sequence>
<keyword evidence="4" id="KW-0274">FAD</keyword>
<dbReference type="RefSeq" id="XP_033524869.1">
    <property type="nucleotide sequence ID" value="XM_033665782.1"/>
</dbReference>
<evidence type="ECO:0000259" key="7">
    <source>
        <dbReference type="PROSITE" id="PS51387"/>
    </source>
</evidence>
<dbReference type="InterPro" id="IPR016164">
    <property type="entry name" value="FAD-linked_Oxase-like_C"/>
</dbReference>
<evidence type="ECO:0000313" key="8">
    <source>
        <dbReference type="EMBL" id="KAF2130482.1"/>
    </source>
</evidence>
<feature type="domain" description="FAD-binding PCMH-type" evidence="7">
    <location>
        <begin position="51"/>
        <end position="228"/>
    </location>
</feature>
<comment type="similarity">
    <text evidence="2">Belongs to the FAD-binding oxidoreductase/transferase type 4 family.</text>
</comment>
<protein>
    <submittedName>
        <fullName evidence="8">FAD-binding domain-containing protein</fullName>
    </submittedName>
</protein>
<dbReference type="Gene3D" id="1.10.45.10">
    <property type="entry name" value="Vanillyl-alcohol Oxidase, Chain A, domain 4"/>
    <property type="match status" value="1"/>
</dbReference>
<dbReference type="EMBL" id="ML977504">
    <property type="protein sequence ID" value="KAF2130482.1"/>
    <property type="molecule type" value="Genomic_DNA"/>
</dbReference>
<dbReference type="AlphaFoldDB" id="A0A6A6AEU1"/>
<dbReference type="OrthoDB" id="7786253at2759"/>
<evidence type="ECO:0000256" key="6">
    <source>
        <dbReference type="SAM" id="MobiDB-lite"/>
    </source>
</evidence>
<dbReference type="Pfam" id="PF02913">
    <property type="entry name" value="FAD-oxidase_C"/>
    <property type="match status" value="1"/>
</dbReference>
<dbReference type="InterPro" id="IPR006094">
    <property type="entry name" value="Oxid_FAD_bind_N"/>
</dbReference>
<keyword evidence="5" id="KW-0560">Oxidoreductase</keyword>
<evidence type="ECO:0000256" key="3">
    <source>
        <dbReference type="ARBA" id="ARBA00022630"/>
    </source>
</evidence>
<evidence type="ECO:0000256" key="1">
    <source>
        <dbReference type="ARBA" id="ARBA00001974"/>
    </source>
</evidence>
<evidence type="ECO:0000256" key="5">
    <source>
        <dbReference type="ARBA" id="ARBA00023002"/>
    </source>
</evidence>
<keyword evidence="9" id="KW-1185">Reference proteome</keyword>
<dbReference type="GO" id="GO:0005739">
    <property type="term" value="C:mitochondrion"/>
    <property type="evidence" value="ECO:0007669"/>
    <property type="project" value="TreeGrafter"/>
</dbReference>
<dbReference type="GO" id="GO:1903457">
    <property type="term" value="P:lactate catabolic process"/>
    <property type="evidence" value="ECO:0007669"/>
    <property type="project" value="TreeGrafter"/>
</dbReference>
<evidence type="ECO:0000313" key="9">
    <source>
        <dbReference type="Proteomes" id="UP000799771"/>
    </source>
</evidence>
<dbReference type="InterPro" id="IPR016171">
    <property type="entry name" value="Vanillyl_alc_oxidase_C-sub2"/>
</dbReference>
<evidence type="ECO:0000256" key="2">
    <source>
        <dbReference type="ARBA" id="ARBA00008000"/>
    </source>
</evidence>